<feature type="region of interest" description="Disordered" evidence="1">
    <location>
        <begin position="93"/>
        <end position="127"/>
    </location>
</feature>
<accession>A0A2G2Z8J1</accession>
<keyword evidence="4" id="KW-1185">Reference proteome</keyword>
<dbReference type="PANTHER" id="PTHR46034">
    <property type="match status" value="1"/>
</dbReference>
<dbReference type="EMBL" id="AYRZ02000006">
    <property type="protein sequence ID" value="PHT78318.1"/>
    <property type="molecule type" value="Genomic_DNA"/>
</dbReference>
<dbReference type="Gramene" id="PHT78318">
    <property type="protein sequence ID" value="PHT78318"/>
    <property type="gene ID" value="T459_16370"/>
</dbReference>
<protein>
    <recommendedName>
        <fullName evidence="2">DCD domain-containing protein</fullName>
    </recommendedName>
</protein>
<organism evidence="3 4">
    <name type="scientific">Capsicum annuum</name>
    <name type="common">Capsicum pepper</name>
    <dbReference type="NCBI Taxonomy" id="4072"/>
    <lineage>
        <taxon>Eukaryota</taxon>
        <taxon>Viridiplantae</taxon>
        <taxon>Streptophyta</taxon>
        <taxon>Embryophyta</taxon>
        <taxon>Tracheophyta</taxon>
        <taxon>Spermatophyta</taxon>
        <taxon>Magnoliopsida</taxon>
        <taxon>eudicotyledons</taxon>
        <taxon>Gunneridae</taxon>
        <taxon>Pentapetalae</taxon>
        <taxon>asterids</taxon>
        <taxon>lamiids</taxon>
        <taxon>Solanales</taxon>
        <taxon>Solanaceae</taxon>
        <taxon>Solanoideae</taxon>
        <taxon>Capsiceae</taxon>
        <taxon>Capsicum</taxon>
    </lineage>
</organism>
<comment type="caution">
    <text evidence="3">The sequence shown here is derived from an EMBL/GenBank/DDBJ whole genome shotgun (WGS) entry which is preliminary data.</text>
</comment>
<dbReference type="InterPro" id="IPR044832">
    <property type="entry name" value="NRP-like"/>
</dbReference>
<feature type="domain" description="DCD" evidence="2">
    <location>
        <begin position="1"/>
        <end position="127"/>
    </location>
</feature>
<name>A0A2G2Z8J1_CAPAN</name>
<dbReference type="Pfam" id="PF10539">
    <property type="entry name" value="Dev_Cell_Death"/>
    <property type="match status" value="1"/>
</dbReference>
<feature type="compositionally biased region" description="Acidic residues" evidence="1">
    <location>
        <begin position="103"/>
        <end position="118"/>
    </location>
</feature>
<dbReference type="GO" id="GO:0034976">
    <property type="term" value="P:response to endoplasmic reticulum stress"/>
    <property type="evidence" value="ECO:0007669"/>
    <property type="project" value="InterPro"/>
</dbReference>
<reference evidence="3 4" key="2">
    <citation type="journal article" date="2017" name="Genome Biol.">
        <title>New reference genome sequences of hot pepper reveal the massive evolution of plant disease-resistance genes by retroduplication.</title>
        <authorList>
            <person name="Kim S."/>
            <person name="Park J."/>
            <person name="Yeom S.I."/>
            <person name="Kim Y.M."/>
            <person name="Seo E."/>
            <person name="Kim K.T."/>
            <person name="Kim M.S."/>
            <person name="Lee J.M."/>
            <person name="Cheong K."/>
            <person name="Shin H.S."/>
            <person name="Kim S.B."/>
            <person name="Han K."/>
            <person name="Lee J."/>
            <person name="Park M."/>
            <person name="Lee H.A."/>
            <person name="Lee H.Y."/>
            <person name="Lee Y."/>
            <person name="Oh S."/>
            <person name="Lee J.H."/>
            <person name="Choi E."/>
            <person name="Choi E."/>
            <person name="Lee S.E."/>
            <person name="Jeon J."/>
            <person name="Kim H."/>
            <person name="Choi G."/>
            <person name="Song H."/>
            <person name="Lee J."/>
            <person name="Lee S.C."/>
            <person name="Kwon J.K."/>
            <person name="Lee H.Y."/>
            <person name="Koo N."/>
            <person name="Hong Y."/>
            <person name="Kim R.W."/>
            <person name="Kang W.H."/>
            <person name="Huh J.H."/>
            <person name="Kang B.C."/>
            <person name="Yang T.J."/>
            <person name="Lee Y.H."/>
            <person name="Bennetzen J.L."/>
            <person name="Choi D."/>
        </authorList>
    </citation>
    <scope>NUCLEOTIDE SEQUENCE [LARGE SCALE GENOMIC DNA]</scope>
    <source>
        <strain evidence="4">cv. CM334</strain>
    </source>
</reference>
<proteinExistence type="predicted"/>
<evidence type="ECO:0000313" key="4">
    <source>
        <dbReference type="Proteomes" id="UP000222542"/>
    </source>
</evidence>
<evidence type="ECO:0000256" key="1">
    <source>
        <dbReference type="SAM" id="MobiDB-lite"/>
    </source>
</evidence>
<reference evidence="3 4" key="1">
    <citation type="journal article" date="2014" name="Nat. Genet.">
        <title>Genome sequence of the hot pepper provides insights into the evolution of pungency in Capsicum species.</title>
        <authorList>
            <person name="Kim S."/>
            <person name="Park M."/>
            <person name="Yeom S.I."/>
            <person name="Kim Y.M."/>
            <person name="Lee J.M."/>
            <person name="Lee H.A."/>
            <person name="Seo E."/>
            <person name="Choi J."/>
            <person name="Cheong K."/>
            <person name="Kim K.T."/>
            <person name="Jung K."/>
            <person name="Lee G.W."/>
            <person name="Oh S.K."/>
            <person name="Bae C."/>
            <person name="Kim S.B."/>
            <person name="Lee H.Y."/>
            <person name="Kim S.Y."/>
            <person name="Kim M.S."/>
            <person name="Kang B.C."/>
            <person name="Jo Y.D."/>
            <person name="Yang H.B."/>
            <person name="Jeong H.J."/>
            <person name="Kang W.H."/>
            <person name="Kwon J.K."/>
            <person name="Shin C."/>
            <person name="Lim J.Y."/>
            <person name="Park J.H."/>
            <person name="Huh J.H."/>
            <person name="Kim J.S."/>
            <person name="Kim B.D."/>
            <person name="Cohen O."/>
            <person name="Paran I."/>
            <person name="Suh M.C."/>
            <person name="Lee S.B."/>
            <person name="Kim Y.K."/>
            <person name="Shin Y."/>
            <person name="Noh S.J."/>
            <person name="Park J."/>
            <person name="Seo Y.S."/>
            <person name="Kwon S.Y."/>
            <person name="Kim H.A."/>
            <person name="Park J.M."/>
            <person name="Kim H.J."/>
            <person name="Choi S.B."/>
            <person name="Bosland P.W."/>
            <person name="Reeves G."/>
            <person name="Jo S.H."/>
            <person name="Lee B.W."/>
            <person name="Cho H.T."/>
            <person name="Choi H.S."/>
            <person name="Lee M.S."/>
            <person name="Yu Y."/>
            <person name="Do Choi Y."/>
            <person name="Park B.S."/>
            <person name="van Deynze A."/>
            <person name="Ashrafi H."/>
            <person name="Hill T."/>
            <person name="Kim W.T."/>
            <person name="Pai H.S."/>
            <person name="Ahn H.K."/>
            <person name="Yeam I."/>
            <person name="Giovannoni J.J."/>
            <person name="Rose J.K."/>
            <person name="Sorensen I."/>
            <person name="Lee S.J."/>
            <person name="Kim R.W."/>
            <person name="Choi I.Y."/>
            <person name="Choi B.S."/>
            <person name="Lim J.S."/>
            <person name="Lee Y.H."/>
            <person name="Choi D."/>
        </authorList>
    </citation>
    <scope>NUCLEOTIDE SEQUENCE [LARGE SCALE GENOMIC DNA]</scope>
    <source>
        <strain evidence="4">cv. CM334</strain>
    </source>
</reference>
<dbReference type="PANTHER" id="PTHR46034:SF23">
    <property type="entry name" value="DCD (DEVELOPMENT AND CELL DEATH) DOMAIN PROTEIN"/>
    <property type="match status" value="1"/>
</dbReference>
<dbReference type="Proteomes" id="UP000222542">
    <property type="component" value="Unassembled WGS sequence"/>
</dbReference>
<dbReference type="STRING" id="4072.A0A2G2Z8J1"/>
<dbReference type="AlphaFoldDB" id="A0A2G2Z8J1"/>
<evidence type="ECO:0000313" key="3">
    <source>
        <dbReference type="EMBL" id="PHT78318.1"/>
    </source>
</evidence>
<sequence length="127" mass="14069">MGAGRKTTTVTLKEKARYTSTVNGLPASHFSYVKNINVGLTLFLFNYSDRKLHGIFEAASPGKLNINPYGWTSDGTENTPYAAQDKGYCDNDINTRQGQGYSDDIDTDNAEGYCDNDIDTQQGRRIQ</sequence>
<dbReference type="InterPro" id="IPR013989">
    <property type="entry name" value="Dev_and_cell_death_domain"/>
</dbReference>
<gene>
    <name evidence="3" type="ORF">T459_16370</name>
</gene>
<dbReference type="SMART" id="SM00767">
    <property type="entry name" value="DCD"/>
    <property type="match status" value="1"/>
</dbReference>
<evidence type="ECO:0000259" key="2">
    <source>
        <dbReference type="PROSITE" id="PS51222"/>
    </source>
</evidence>
<dbReference type="PROSITE" id="PS51222">
    <property type="entry name" value="DCD"/>
    <property type="match status" value="1"/>
</dbReference>